<comment type="catalytic activity">
    <reaction evidence="1">
        <text>Hydrolysis of terminal non-reducing N-acetyl-D-hexosamine residues in N-acetyl-beta-D-hexosaminides.</text>
        <dbReference type="EC" id="3.2.1.52"/>
    </reaction>
</comment>
<dbReference type="InterPro" id="IPR029018">
    <property type="entry name" value="Hex-like_dom2"/>
</dbReference>
<keyword evidence="12" id="KW-1185">Reference proteome</keyword>
<sequence length="914" mass="100766">MKRLLMSLPLAAVLASGCSDSDSKPDPTDPDPPNPPAPSIPAQLAVQFQPVDHSVGSWKFFRATFTLENKGPGELGSSGWKLYFSLIRRILSEAEGDDTGIQELTKQGIRISLADNAASGDYYVMEPIEGFKPIAPGEKREISVLISDWAILKADAPAGFHIAFAGEDFKNVAFAVPSTVKLEASDPKQTTRFEGDVLPVQTASLRYNENPTAQSLELKARLLPTPRKVEAGTGEMALSGNVFIGHTTELKGEADYLVAALGDVLNASITARTAAGGEQISLSIDPNLDVTGDGVRDAEGYQLEVKAGHVTILGADAAGVFYGIQTLRQLISPQAYQAAAKREGRLTELAIPVARIADAPGFVYRGMHLDVGRHFQSKETVKKLLDVISHFKINKFNIHLTDDEGWRLETPGLPELTSYGARRGFDLAEAEMLHAGLGSGSDLQDGDLIRLKPTTPQKANAETPLAYQGFETATLNFVGKGSGYYTTKDFEEILKYATERHIEVIPEIDVPGHARAAVKAMEYRYRKLKDLDPTQAAAYRLIDPDDTSKHKSVQNYTDNFINPCLDTSYAFLTKVVQEIKARYTAAGAPLKTIHAGGDELPALNPNVWWQGSPLCKANPATKDMDDHQLFNHFFTRWNQIIKDTGAETTGWDDIIHNGLTLPGFIPMPWSNVWGWGREDDAYKYANQGYRVILSHSTNLYMDLAYNKDPDEPGYYWANFVDEKKTFEYRPFDIYVNATHDRMGNAIKPEDLASKVRLTPEAKKNILGMHGLLWGENLKTPEVVEYLAFPKVLGVAERAWNPELPDVSEMPALWGQFTNSLGQYVLPRLGAYRPVDLRDELPESVGVNYRIPLPGARLIDGKLHANVRFPGLTIEYSTDDGKTWTAYSEPVAAPQKTLLRTRALDGRSSRVTGLN</sequence>
<evidence type="ECO:0000256" key="5">
    <source>
        <dbReference type="ARBA" id="ARBA00023295"/>
    </source>
</evidence>
<dbReference type="PANTHER" id="PTHR22600">
    <property type="entry name" value="BETA-HEXOSAMINIDASE"/>
    <property type="match status" value="1"/>
</dbReference>
<evidence type="ECO:0000313" key="11">
    <source>
        <dbReference type="EMBL" id="MDC0708659.1"/>
    </source>
</evidence>
<dbReference type="InterPro" id="IPR015883">
    <property type="entry name" value="Glyco_hydro_20_cat"/>
</dbReference>
<dbReference type="InterPro" id="IPR025705">
    <property type="entry name" value="Beta_hexosaminidase_sua/sub"/>
</dbReference>
<evidence type="ECO:0000256" key="9">
    <source>
        <dbReference type="SAM" id="SignalP"/>
    </source>
</evidence>
<protein>
    <recommendedName>
        <fullName evidence="3">beta-N-acetylhexosaminidase</fullName>
        <ecNumber evidence="3">3.2.1.52</ecNumber>
    </recommendedName>
    <alternativeName>
        <fullName evidence="6">Beta-N-acetylhexosaminidase</fullName>
    </alternativeName>
    <alternativeName>
        <fullName evidence="7">N-acetyl-beta-glucosaminidase</fullName>
    </alternativeName>
</protein>
<dbReference type="PROSITE" id="PS51257">
    <property type="entry name" value="PROKAR_LIPOPROTEIN"/>
    <property type="match status" value="1"/>
</dbReference>
<dbReference type="Pfam" id="PF02838">
    <property type="entry name" value="Glyco_hydro_20b"/>
    <property type="match status" value="1"/>
</dbReference>
<dbReference type="RefSeq" id="WP_272136609.1">
    <property type="nucleotide sequence ID" value="NZ_JAQNDM010000002.1"/>
</dbReference>
<gene>
    <name evidence="11" type="ORF">POL68_09280</name>
</gene>
<evidence type="ECO:0000256" key="3">
    <source>
        <dbReference type="ARBA" id="ARBA00012663"/>
    </source>
</evidence>
<evidence type="ECO:0000256" key="8">
    <source>
        <dbReference type="SAM" id="MobiDB-lite"/>
    </source>
</evidence>
<feature type="chain" id="PRO_5046940992" description="beta-N-acetylhexosaminidase" evidence="9">
    <location>
        <begin position="22"/>
        <end position="914"/>
    </location>
</feature>
<dbReference type="Pfam" id="PF03173">
    <property type="entry name" value="CHB_HEX"/>
    <property type="match status" value="1"/>
</dbReference>
<accession>A0ABT5D4R1</accession>
<dbReference type="EC" id="3.2.1.52" evidence="3"/>
<dbReference type="SMART" id="SM01081">
    <property type="entry name" value="CHB_HEX"/>
    <property type="match status" value="1"/>
</dbReference>
<feature type="signal peptide" evidence="9">
    <location>
        <begin position="1"/>
        <end position="21"/>
    </location>
</feature>
<evidence type="ECO:0000256" key="4">
    <source>
        <dbReference type="ARBA" id="ARBA00022801"/>
    </source>
</evidence>
<dbReference type="Gene3D" id="3.30.379.10">
    <property type="entry name" value="Chitobiase/beta-hexosaminidase domain 2-like"/>
    <property type="match status" value="1"/>
</dbReference>
<dbReference type="SUPFAM" id="SSF81296">
    <property type="entry name" value="E set domains"/>
    <property type="match status" value="1"/>
</dbReference>
<keyword evidence="5" id="KW-0326">Glycosidase</keyword>
<dbReference type="InterPro" id="IPR014756">
    <property type="entry name" value="Ig_E-set"/>
</dbReference>
<feature type="region of interest" description="Disordered" evidence="8">
    <location>
        <begin position="17"/>
        <end position="40"/>
    </location>
</feature>
<name>A0ABT5D4R1_9BACT</name>
<dbReference type="Pfam" id="PF03174">
    <property type="entry name" value="CHB_HEX_C"/>
    <property type="match status" value="1"/>
</dbReference>
<dbReference type="PANTHER" id="PTHR22600:SF57">
    <property type="entry name" value="BETA-N-ACETYLHEXOSAMINIDASE"/>
    <property type="match status" value="1"/>
</dbReference>
<comment type="similarity">
    <text evidence="2">Belongs to the glycosyl hydrolase 20 family.</text>
</comment>
<dbReference type="InterPro" id="IPR017853">
    <property type="entry name" value="GH"/>
</dbReference>
<dbReference type="Gene3D" id="2.60.40.10">
    <property type="entry name" value="Immunoglobulins"/>
    <property type="match status" value="1"/>
</dbReference>
<dbReference type="CDD" id="cd02847">
    <property type="entry name" value="E_set_Chitobiase_C"/>
    <property type="match status" value="1"/>
</dbReference>
<dbReference type="PRINTS" id="PR00738">
    <property type="entry name" value="GLHYDRLASE20"/>
</dbReference>
<feature type="domain" description="Chitobiase/beta-hexosaminidases N-terminal" evidence="10">
    <location>
        <begin position="42"/>
        <end position="205"/>
    </location>
</feature>
<evidence type="ECO:0000256" key="1">
    <source>
        <dbReference type="ARBA" id="ARBA00001231"/>
    </source>
</evidence>
<dbReference type="Proteomes" id="UP001221838">
    <property type="component" value="Unassembled WGS sequence"/>
</dbReference>
<keyword evidence="4" id="KW-0378">Hydrolase</keyword>
<feature type="compositionally biased region" description="Pro residues" evidence="8">
    <location>
        <begin position="30"/>
        <end position="39"/>
    </location>
</feature>
<evidence type="ECO:0000313" key="12">
    <source>
        <dbReference type="Proteomes" id="UP001221838"/>
    </source>
</evidence>
<dbReference type="SUPFAM" id="SSF51445">
    <property type="entry name" value="(Trans)glycosidases"/>
    <property type="match status" value="1"/>
</dbReference>
<dbReference type="InterPro" id="IPR004867">
    <property type="entry name" value="CHB_C_dom"/>
</dbReference>
<dbReference type="InterPro" id="IPR012291">
    <property type="entry name" value="CBM2_carb-bd_dom_sf"/>
</dbReference>
<dbReference type="InterPro" id="IPR004866">
    <property type="entry name" value="CHB/HEX_N_dom"/>
</dbReference>
<dbReference type="InterPro" id="IPR013783">
    <property type="entry name" value="Ig-like_fold"/>
</dbReference>
<proteinExistence type="inferred from homology"/>
<evidence type="ECO:0000259" key="10">
    <source>
        <dbReference type="SMART" id="SM01081"/>
    </source>
</evidence>
<dbReference type="InterPro" id="IPR015882">
    <property type="entry name" value="HEX_bac_N"/>
</dbReference>
<dbReference type="Gene3D" id="2.60.40.290">
    <property type="match status" value="1"/>
</dbReference>
<evidence type="ECO:0000256" key="7">
    <source>
        <dbReference type="ARBA" id="ARBA00033000"/>
    </source>
</evidence>
<dbReference type="CDD" id="cd06569">
    <property type="entry name" value="GH20_Sm-chitobiase-like"/>
    <property type="match status" value="1"/>
</dbReference>
<evidence type="ECO:0000256" key="2">
    <source>
        <dbReference type="ARBA" id="ARBA00006285"/>
    </source>
</evidence>
<keyword evidence="9" id="KW-0732">Signal</keyword>
<dbReference type="EMBL" id="JAQNDM010000002">
    <property type="protein sequence ID" value="MDC0708659.1"/>
    <property type="molecule type" value="Genomic_DNA"/>
</dbReference>
<reference evidence="11 12" key="1">
    <citation type="submission" date="2022-11" db="EMBL/GenBank/DDBJ databases">
        <title>Minimal conservation of predation-associated metabolite biosynthetic gene clusters underscores biosynthetic potential of Myxococcota including descriptions for ten novel species: Archangium lansinium sp. nov., Myxococcus landrumus sp. nov., Nannocystis bai.</title>
        <authorList>
            <person name="Ahearne A."/>
            <person name="Stevens C."/>
            <person name="Dowd S."/>
        </authorList>
    </citation>
    <scope>NUCLEOTIDE SEQUENCE [LARGE SCALE GENOMIC DNA]</scope>
    <source>
        <strain evidence="11 12">NCWAL01</strain>
    </source>
</reference>
<dbReference type="SUPFAM" id="SSF49384">
    <property type="entry name" value="Carbohydrate-binding domain"/>
    <property type="match status" value="1"/>
</dbReference>
<comment type="caution">
    <text evidence="11">The sequence shown here is derived from an EMBL/GenBank/DDBJ whole genome shotgun (WGS) entry which is preliminary data.</text>
</comment>
<evidence type="ECO:0000256" key="6">
    <source>
        <dbReference type="ARBA" id="ARBA00030512"/>
    </source>
</evidence>
<dbReference type="Pfam" id="PF00728">
    <property type="entry name" value="Glyco_hydro_20"/>
    <property type="match status" value="1"/>
</dbReference>
<dbReference type="SUPFAM" id="SSF55545">
    <property type="entry name" value="beta-N-acetylhexosaminidase-like domain"/>
    <property type="match status" value="1"/>
</dbReference>
<organism evidence="11 12">
    <name type="scientific">Stigmatella ashevillensis</name>
    <dbReference type="NCBI Taxonomy" id="2995309"/>
    <lineage>
        <taxon>Bacteria</taxon>
        <taxon>Pseudomonadati</taxon>
        <taxon>Myxococcota</taxon>
        <taxon>Myxococcia</taxon>
        <taxon>Myxococcales</taxon>
        <taxon>Cystobacterineae</taxon>
        <taxon>Archangiaceae</taxon>
        <taxon>Stigmatella</taxon>
    </lineage>
</organism>
<dbReference type="InterPro" id="IPR008965">
    <property type="entry name" value="CBM2/CBM3_carb-bd_dom_sf"/>
</dbReference>
<dbReference type="Gene3D" id="3.20.20.80">
    <property type="entry name" value="Glycosidases"/>
    <property type="match status" value="1"/>
</dbReference>